<dbReference type="EC" id="4.2.1.1" evidence="2"/>
<dbReference type="Proteomes" id="UP000617628">
    <property type="component" value="Unassembled WGS sequence"/>
</dbReference>
<sequence>MPANQESSSLPESLREGYQNYLNTEYAEKKDLFATLATKGQSPKVLWIGCVDSRVMPEKILGADPGELLILRNVANMVPPLAADEASVGSVVHFAVAALKVSHIVVCGHSDCGGVKALMNLGKGPMDRMLSSWVEYGVSALEDDSEQSLESVTKTNVVKQAARLSSYPDVAEALEADKVQIHSLFYNIGAGKLEQYDQASSAWADFS</sequence>
<evidence type="ECO:0000256" key="4">
    <source>
        <dbReference type="ARBA" id="ARBA00022833"/>
    </source>
</evidence>
<proteinExistence type="inferred from homology"/>
<dbReference type="Pfam" id="PF00484">
    <property type="entry name" value="Pro_CA"/>
    <property type="match status" value="1"/>
</dbReference>
<comment type="similarity">
    <text evidence="1">Belongs to the beta-class carbonic anhydrase family.</text>
</comment>
<comment type="caution">
    <text evidence="8">The sequence shown here is derived from an EMBL/GenBank/DDBJ whole genome shotgun (WGS) entry which is preliminary data.</text>
</comment>
<dbReference type="PANTHER" id="PTHR11002:SF76">
    <property type="entry name" value="CARBONIC ANHYDRASE"/>
    <property type="match status" value="1"/>
</dbReference>
<comment type="cofactor">
    <cofactor evidence="7">
        <name>Zn(2+)</name>
        <dbReference type="ChEBI" id="CHEBI:29105"/>
    </cofactor>
    <text evidence="7">Binds 1 zinc ion per subunit.</text>
</comment>
<dbReference type="SUPFAM" id="SSF53056">
    <property type="entry name" value="beta-carbonic anhydrase, cab"/>
    <property type="match status" value="1"/>
</dbReference>
<gene>
    <name evidence="8" type="ORF">JIN87_23130</name>
</gene>
<dbReference type="EMBL" id="JAENIL010000058">
    <property type="protein sequence ID" value="MBK1879796.1"/>
    <property type="molecule type" value="Genomic_DNA"/>
</dbReference>
<feature type="binding site" evidence="7">
    <location>
        <position position="50"/>
    </location>
    <ligand>
        <name>Zn(2+)</name>
        <dbReference type="ChEBI" id="CHEBI:29105"/>
    </ligand>
</feature>
<evidence type="ECO:0000313" key="9">
    <source>
        <dbReference type="Proteomes" id="UP000617628"/>
    </source>
</evidence>
<evidence type="ECO:0000313" key="8">
    <source>
        <dbReference type="EMBL" id="MBK1879796.1"/>
    </source>
</evidence>
<evidence type="ECO:0000256" key="3">
    <source>
        <dbReference type="ARBA" id="ARBA00022723"/>
    </source>
</evidence>
<dbReference type="InterPro" id="IPR001765">
    <property type="entry name" value="Carbonic_anhydrase"/>
</dbReference>
<feature type="binding site" evidence="7">
    <location>
        <position position="112"/>
    </location>
    <ligand>
        <name>Zn(2+)</name>
        <dbReference type="ChEBI" id="CHEBI:29105"/>
    </ligand>
</feature>
<keyword evidence="4 7" id="KW-0862">Zinc</keyword>
<dbReference type="PANTHER" id="PTHR11002">
    <property type="entry name" value="CARBONIC ANHYDRASE"/>
    <property type="match status" value="1"/>
</dbReference>
<evidence type="ECO:0000256" key="5">
    <source>
        <dbReference type="ARBA" id="ARBA00023239"/>
    </source>
</evidence>
<comment type="catalytic activity">
    <reaction evidence="6">
        <text>hydrogencarbonate + H(+) = CO2 + H2O</text>
        <dbReference type="Rhea" id="RHEA:10748"/>
        <dbReference type="ChEBI" id="CHEBI:15377"/>
        <dbReference type="ChEBI" id="CHEBI:15378"/>
        <dbReference type="ChEBI" id="CHEBI:16526"/>
        <dbReference type="ChEBI" id="CHEBI:17544"/>
        <dbReference type="EC" id="4.2.1.1"/>
    </reaction>
</comment>
<keyword evidence="5" id="KW-0456">Lyase</keyword>
<dbReference type="RefSeq" id="WP_200358016.1">
    <property type="nucleotide sequence ID" value="NZ_JAENIL010000058.1"/>
</dbReference>
<reference evidence="8" key="1">
    <citation type="submission" date="2021-01" db="EMBL/GenBank/DDBJ databases">
        <title>Modified the classification status of verrucomicrobia.</title>
        <authorList>
            <person name="Feng X."/>
        </authorList>
    </citation>
    <scope>NUCLEOTIDE SEQUENCE</scope>
    <source>
        <strain evidence="8">KCTC 13126</strain>
    </source>
</reference>
<dbReference type="InterPro" id="IPR036874">
    <property type="entry name" value="Carbonic_anhydrase_sf"/>
</dbReference>
<evidence type="ECO:0000256" key="7">
    <source>
        <dbReference type="PIRSR" id="PIRSR601765-1"/>
    </source>
</evidence>
<keyword evidence="9" id="KW-1185">Reference proteome</keyword>
<evidence type="ECO:0000256" key="1">
    <source>
        <dbReference type="ARBA" id="ARBA00006217"/>
    </source>
</evidence>
<dbReference type="SMART" id="SM00947">
    <property type="entry name" value="Pro_CA"/>
    <property type="match status" value="1"/>
</dbReference>
<dbReference type="GO" id="GO:0008270">
    <property type="term" value="F:zinc ion binding"/>
    <property type="evidence" value="ECO:0007669"/>
    <property type="project" value="InterPro"/>
</dbReference>
<feature type="binding site" evidence="7">
    <location>
        <position position="52"/>
    </location>
    <ligand>
        <name>Zn(2+)</name>
        <dbReference type="ChEBI" id="CHEBI:29105"/>
    </ligand>
</feature>
<feature type="binding site" evidence="7">
    <location>
        <position position="109"/>
    </location>
    <ligand>
        <name>Zn(2+)</name>
        <dbReference type="ChEBI" id="CHEBI:29105"/>
    </ligand>
</feature>
<accession>A0A934S355</accession>
<protein>
    <recommendedName>
        <fullName evidence="2">carbonic anhydrase</fullName>
        <ecNumber evidence="2">4.2.1.1</ecNumber>
    </recommendedName>
</protein>
<evidence type="ECO:0000256" key="6">
    <source>
        <dbReference type="ARBA" id="ARBA00048348"/>
    </source>
</evidence>
<dbReference type="GO" id="GO:0004089">
    <property type="term" value="F:carbonate dehydratase activity"/>
    <property type="evidence" value="ECO:0007669"/>
    <property type="project" value="UniProtKB-EC"/>
</dbReference>
<dbReference type="AlphaFoldDB" id="A0A934S355"/>
<keyword evidence="3 7" id="KW-0479">Metal-binding</keyword>
<dbReference type="Gene3D" id="3.40.1050.10">
    <property type="entry name" value="Carbonic anhydrase"/>
    <property type="match status" value="1"/>
</dbReference>
<organism evidence="8 9">
    <name type="scientific">Pelagicoccus mobilis</name>
    <dbReference type="NCBI Taxonomy" id="415221"/>
    <lineage>
        <taxon>Bacteria</taxon>
        <taxon>Pseudomonadati</taxon>
        <taxon>Verrucomicrobiota</taxon>
        <taxon>Opitutia</taxon>
        <taxon>Puniceicoccales</taxon>
        <taxon>Pelagicoccaceae</taxon>
        <taxon>Pelagicoccus</taxon>
    </lineage>
</organism>
<name>A0A934S355_9BACT</name>
<evidence type="ECO:0000256" key="2">
    <source>
        <dbReference type="ARBA" id="ARBA00012925"/>
    </source>
</evidence>